<evidence type="ECO:0000313" key="2">
    <source>
        <dbReference type="EMBL" id="TBU01118.1"/>
    </source>
</evidence>
<dbReference type="VEuPathDB" id="MicrosporidiaDB:CWI37_0801p0020"/>
<accession>A0A4Q9L189</accession>
<organism evidence="2 3">
    <name type="scientific">Hamiltosporidium tvaerminnensis</name>
    <dbReference type="NCBI Taxonomy" id="1176355"/>
    <lineage>
        <taxon>Eukaryota</taxon>
        <taxon>Fungi</taxon>
        <taxon>Fungi incertae sedis</taxon>
        <taxon>Microsporidia</taxon>
        <taxon>Dubosqiidae</taxon>
        <taxon>Hamiltosporidium</taxon>
    </lineage>
</organism>
<proteinExistence type="predicted"/>
<reference evidence="2 3" key="1">
    <citation type="submission" date="2017-12" db="EMBL/GenBank/DDBJ databases">
        <authorList>
            <person name="Pombert J.-F."/>
            <person name="Haag K.L."/>
            <person name="Ebert D."/>
        </authorList>
    </citation>
    <scope>NUCLEOTIDE SEQUENCE [LARGE SCALE GENOMIC DNA]</scope>
    <source>
        <strain evidence="2">FI-OER-3-3</strain>
    </source>
</reference>
<dbReference type="Proteomes" id="UP000292362">
    <property type="component" value="Unassembled WGS sequence"/>
</dbReference>
<comment type="caution">
    <text evidence="2">The sequence shown here is derived from an EMBL/GenBank/DDBJ whole genome shotgun (WGS) entry which is preliminary data.</text>
</comment>
<protein>
    <submittedName>
        <fullName evidence="2">Uncharacterized protein</fullName>
    </submittedName>
</protein>
<dbReference type="AlphaFoldDB" id="A0A4Q9L189"/>
<gene>
    <name evidence="2" type="ORF">CWI37_0801p0020</name>
</gene>
<keyword evidence="1" id="KW-0175">Coiled coil</keyword>
<feature type="coiled-coil region" evidence="1">
    <location>
        <begin position="51"/>
        <end position="78"/>
    </location>
</feature>
<evidence type="ECO:0000256" key="1">
    <source>
        <dbReference type="SAM" id="Coils"/>
    </source>
</evidence>
<sequence>MDFFNNDIVEIISNENDEEALSYAFAKLPACKLDKSPEIDEKGTLWARGLIERMRKIKDKLQDVLRSLNILAKDVKEEFAPGYQKNTPYDI</sequence>
<dbReference type="EMBL" id="PITJ01000801">
    <property type="protein sequence ID" value="TBU01118.1"/>
    <property type="molecule type" value="Genomic_DNA"/>
</dbReference>
<name>A0A4Q9L189_9MICR</name>
<evidence type="ECO:0000313" key="3">
    <source>
        <dbReference type="Proteomes" id="UP000292362"/>
    </source>
</evidence>